<dbReference type="EMBL" id="PYDT01000007">
    <property type="protein sequence ID" value="THU55779.1"/>
    <property type="molecule type" value="Genomic_DNA"/>
</dbReference>
<keyword evidence="2" id="KW-1185">Reference proteome</keyword>
<evidence type="ECO:0000313" key="1">
    <source>
        <dbReference type="EMBL" id="THU55779.1"/>
    </source>
</evidence>
<gene>
    <name evidence="1" type="ORF">C4D60_Mb11t10170</name>
</gene>
<organism evidence="1 2">
    <name type="scientific">Musa balbisiana</name>
    <name type="common">Banana</name>
    <dbReference type="NCBI Taxonomy" id="52838"/>
    <lineage>
        <taxon>Eukaryota</taxon>
        <taxon>Viridiplantae</taxon>
        <taxon>Streptophyta</taxon>
        <taxon>Embryophyta</taxon>
        <taxon>Tracheophyta</taxon>
        <taxon>Spermatophyta</taxon>
        <taxon>Magnoliopsida</taxon>
        <taxon>Liliopsida</taxon>
        <taxon>Zingiberales</taxon>
        <taxon>Musaceae</taxon>
        <taxon>Musa</taxon>
    </lineage>
</organism>
<accession>A0A4S8J3Y9</accession>
<protein>
    <submittedName>
        <fullName evidence="1">Uncharacterized protein</fullName>
    </submittedName>
</protein>
<dbReference type="AlphaFoldDB" id="A0A4S8J3Y9"/>
<dbReference type="Proteomes" id="UP000317650">
    <property type="component" value="Chromosome 11"/>
</dbReference>
<sequence length="66" mass="7043">MACSIVDATQGSDKSSDDFSDEATTIFVIDVITATTICIDANANVKPRKVDNNEIDDVLLMEMSGS</sequence>
<comment type="caution">
    <text evidence="1">The sequence shown here is derived from an EMBL/GenBank/DDBJ whole genome shotgun (WGS) entry which is preliminary data.</text>
</comment>
<name>A0A4S8J3Y9_MUSBA</name>
<evidence type="ECO:0000313" key="2">
    <source>
        <dbReference type="Proteomes" id="UP000317650"/>
    </source>
</evidence>
<reference evidence="1 2" key="1">
    <citation type="journal article" date="2019" name="Nat. Plants">
        <title>Genome sequencing of Musa balbisiana reveals subgenome evolution and function divergence in polyploid bananas.</title>
        <authorList>
            <person name="Yao X."/>
        </authorList>
    </citation>
    <scope>NUCLEOTIDE SEQUENCE [LARGE SCALE GENOMIC DNA]</scope>
    <source>
        <strain evidence="2">cv. DH-PKW</strain>
        <tissue evidence="1">Leaves</tissue>
    </source>
</reference>
<proteinExistence type="predicted"/>